<sequence length="1301" mass="134131">MRDRTRRASAIAFVALLLVSTVAVGIPLASMNAAAAPSGMVALDGSSITEEVPSGESIPANASEFEGRIYSTEHAESMSLTLTTGGHADEVMNSDAVRLDGEGMVLVLADDENHGAREVAIEATVLSNSLGYVPKWAVGTHEDGSTWKRPVTYEDGYVRFEVPHFSSNAVSFESEVEITADAAVNASAFEYDIADGGLDAASKPTANWTGVTNTEWDNESASAVANGGSVSVPVAGNLAPTDETVTFGGTETLFAETRSGTSVTEGDTATISVNGDAAPRNGEVTFYGSGSSNSRTVSVTGASDGSTKAYDVGGNLAPTGESVTFTGETQTTNGDQSWSGVSLGNSVSLSNPGNIEPAGPGSNNNPTVTVTPQASSKQNPNGGQTAYTVPTIADGTSAQVVVKETGGTVTQVEFYINSLSGNPTADIYINGNGLDQSLQDGTQVRDSYAISSGWNTLSISSVDTGTGPVTIEFVDDGANGGDSASLGGDSGGSGYVEYNDGSWTDSGRIPAVSATYKLAESVSVDGVSYGTVTSSETQTIDITASQESLSTSGSGTVDISIDKTDRTATEDPSVDLDDDGTAEASVSGILTDGETATVSSFDVSTGSQTTTTNTNAGSTVSWDFDFTEESGVKDPTVDIDDDGQIDASYSGVLRDGETATEPVSLSTGSKTLDFGGSGSTYDWELAYDRVEHTENPSVDVDNDGTAEATYTGTLGPSESVTKAVNLSTSTSSVDVSTSSSTTVDVTVSFKERTGTDGAVLVVNGNETLPTGTLADGEQANATLSTDVLREGSNDVRVELADGFLSTDAPEMQVGLVYSHDTLDRKTVVYSAEKWSERYNVSKTFASERAEASMNITFEQNVVEIRTVEYRVNESGSWTALGPDYYTLDGNDISVDLDDAYGGEIPANTTIEVRTNGSRVQTNGMQISVTEATTTGDTLDSEISVDTVTTGEPSWIGVGPTSDGSRVHYSYDESYGSASDYTVIEANGDQQLHLPNAEPGDTLRVTHLPVSASPAKGDVKLTVEDSGGDPEIGVYPGPDGEGDAVEFGYYDTTDGTKYLLYSETSGIVRDSATANSPVFLTDDDSKELLVIRTENTSTSSTDDSSSDSGPFVPAGQFGEESNGGVSLGMLALIGVPLLGLAGAVVVYRRRGGDTTEDASTPVRVASTVGRAVSTGVRTLSGEPRVVAALSVLGGIALVLTGAVSLPPGTGLLLVIAGLPLVTFLVLRRLDSWSPLVFGTVSTVAVVLGLQLLGADPVGQVLDALGPGVLILALGLLVLAYQGIQAARAPEEVNEINIGDGDA</sequence>
<feature type="compositionally biased region" description="Acidic residues" evidence="1">
    <location>
        <begin position="572"/>
        <end position="581"/>
    </location>
</feature>
<evidence type="ECO:0000313" key="3">
    <source>
        <dbReference type="EMBL" id="MFC6785420.1"/>
    </source>
</evidence>
<evidence type="ECO:0008006" key="5">
    <source>
        <dbReference type="Google" id="ProtNLM"/>
    </source>
</evidence>
<organism evidence="3 4">
    <name type="scientific">Halobaculum halobium</name>
    <dbReference type="NCBI Taxonomy" id="3032281"/>
    <lineage>
        <taxon>Archaea</taxon>
        <taxon>Methanobacteriati</taxon>
        <taxon>Methanobacteriota</taxon>
        <taxon>Stenosarchaea group</taxon>
        <taxon>Halobacteria</taxon>
        <taxon>Halobacteriales</taxon>
        <taxon>Haloferacaceae</taxon>
        <taxon>Halobaculum</taxon>
    </lineage>
</organism>
<feature type="compositionally biased region" description="Basic and acidic residues" evidence="1">
    <location>
        <begin position="560"/>
        <end position="569"/>
    </location>
</feature>
<feature type="compositionally biased region" description="Polar residues" evidence="1">
    <location>
        <begin position="361"/>
        <end position="382"/>
    </location>
</feature>
<feature type="compositionally biased region" description="Low complexity" evidence="1">
    <location>
        <begin position="339"/>
        <end position="351"/>
    </location>
</feature>
<feature type="transmembrane region" description="Helical" evidence="2">
    <location>
        <begin position="1208"/>
        <end position="1225"/>
    </location>
</feature>
<dbReference type="GeneID" id="81208451"/>
<evidence type="ECO:0000313" key="4">
    <source>
        <dbReference type="Proteomes" id="UP001596443"/>
    </source>
</evidence>
<evidence type="ECO:0000256" key="2">
    <source>
        <dbReference type="SAM" id="Phobius"/>
    </source>
</evidence>
<feature type="transmembrane region" description="Helical" evidence="2">
    <location>
        <begin position="1259"/>
        <end position="1279"/>
    </location>
</feature>
<proteinExistence type="predicted"/>
<protein>
    <recommendedName>
        <fullName evidence="5">PGF-pre-PGF domain-containing protein</fullName>
    </recommendedName>
</protein>
<accession>A0ABD5TDC6</accession>
<feature type="compositionally biased region" description="Polar residues" evidence="1">
    <location>
        <begin position="321"/>
        <end position="338"/>
    </location>
</feature>
<keyword evidence="2" id="KW-0472">Membrane</keyword>
<feature type="compositionally biased region" description="Polar residues" evidence="1">
    <location>
        <begin position="544"/>
        <end position="557"/>
    </location>
</feature>
<keyword evidence="4" id="KW-1185">Reference proteome</keyword>
<keyword evidence="2" id="KW-0812">Transmembrane</keyword>
<gene>
    <name evidence="3" type="ORF">ACFQFD_05355</name>
</gene>
<feature type="region of interest" description="Disordered" evidence="1">
    <location>
        <begin position="1018"/>
        <end position="1039"/>
    </location>
</feature>
<feature type="transmembrane region" description="Helical" evidence="2">
    <location>
        <begin position="1184"/>
        <end position="1202"/>
    </location>
</feature>
<keyword evidence="2" id="KW-1133">Transmembrane helix</keyword>
<feature type="compositionally biased region" description="Low complexity" evidence="1">
    <location>
        <begin position="1095"/>
        <end position="1107"/>
    </location>
</feature>
<feature type="region of interest" description="Disordered" evidence="1">
    <location>
        <begin position="1094"/>
        <end position="1116"/>
    </location>
</feature>
<feature type="transmembrane region" description="Helical" evidence="2">
    <location>
        <begin position="1234"/>
        <end position="1253"/>
    </location>
</feature>
<evidence type="ECO:0000256" key="1">
    <source>
        <dbReference type="SAM" id="MobiDB-lite"/>
    </source>
</evidence>
<dbReference type="Proteomes" id="UP001596443">
    <property type="component" value="Unassembled WGS sequence"/>
</dbReference>
<comment type="caution">
    <text evidence="3">The sequence shown here is derived from an EMBL/GenBank/DDBJ whole genome shotgun (WGS) entry which is preliminary data.</text>
</comment>
<dbReference type="EMBL" id="JBHSWX010000012">
    <property type="protein sequence ID" value="MFC6785420.1"/>
    <property type="molecule type" value="Genomic_DNA"/>
</dbReference>
<dbReference type="RefSeq" id="WP_284062277.1">
    <property type="nucleotide sequence ID" value="NZ_CP126158.1"/>
</dbReference>
<feature type="region of interest" description="Disordered" evidence="1">
    <location>
        <begin position="544"/>
        <end position="581"/>
    </location>
</feature>
<name>A0ABD5TDC6_9EURY</name>
<feature type="compositionally biased region" description="Polar residues" evidence="1">
    <location>
        <begin position="288"/>
        <end position="306"/>
    </location>
</feature>
<feature type="transmembrane region" description="Helical" evidence="2">
    <location>
        <begin position="1126"/>
        <end position="1146"/>
    </location>
</feature>
<reference evidence="3 4" key="1">
    <citation type="journal article" date="2019" name="Int. J. Syst. Evol. Microbiol.">
        <title>The Global Catalogue of Microorganisms (GCM) 10K type strain sequencing project: providing services to taxonomists for standard genome sequencing and annotation.</title>
        <authorList>
            <consortium name="The Broad Institute Genomics Platform"/>
            <consortium name="The Broad Institute Genome Sequencing Center for Infectious Disease"/>
            <person name="Wu L."/>
            <person name="Ma J."/>
        </authorList>
    </citation>
    <scope>NUCLEOTIDE SEQUENCE [LARGE SCALE GENOMIC DNA]</scope>
    <source>
        <strain evidence="3 4">SYNS20</strain>
    </source>
</reference>
<feature type="region of interest" description="Disordered" evidence="1">
    <location>
        <begin position="285"/>
        <end position="382"/>
    </location>
</feature>